<reference evidence="1 2" key="1">
    <citation type="journal article" date="2020" name="Int. J. Syst. Evol. Microbiol.">
        <title>Tenacibaculum piscium sp. nov., isolated from skin ulcers of sea-farmed fish, and description of Tenacibaculum finnmarkense sp. nov. with subdivision into genomovars finnmarkense and ulcerans.</title>
        <authorList>
            <person name="Olsen A.B."/>
            <person name="Spilsberg B."/>
            <person name="Nilsen H.K."/>
            <person name="Lagesen K."/>
            <person name="Gulla S."/>
            <person name="Avendano-Herrera R."/>
            <person name="Irgang R."/>
            <person name="Duchaud E."/>
            <person name="Colquhoun D.J."/>
        </authorList>
    </citation>
    <scope>NUCLEOTIDE SEQUENCE [LARGE SCALE GENOMIC DNA]</scope>
    <source>
        <strain evidence="1 2">TNO037</strain>
    </source>
</reference>
<evidence type="ECO:0000313" key="1">
    <source>
        <dbReference type="EMBL" id="MBE7696089.1"/>
    </source>
</evidence>
<organism evidence="1 2">
    <name type="scientific">Tenacibaculum finnmarkense genomovar finnmarkense</name>
    <dbReference type="NCBI Taxonomy" id="1458503"/>
    <lineage>
        <taxon>Bacteria</taxon>
        <taxon>Pseudomonadati</taxon>
        <taxon>Bacteroidota</taxon>
        <taxon>Flavobacteriia</taxon>
        <taxon>Flavobacteriales</taxon>
        <taxon>Flavobacteriaceae</taxon>
        <taxon>Tenacibaculum</taxon>
        <taxon>Tenacibaculum finnmarkense</taxon>
    </lineage>
</organism>
<evidence type="ECO:0000313" key="2">
    <source>
        <dbReference type="Proteomes" id="UP000806077"/>
    </source>
</evidence>
<proteinExistence type="predicted"/>
<name>A0AAP1RGV0_9FLAO</name>
<dbReference type="Proteomes" id="UP000806077">
    <property type="component" value="Unassembled WGS sequence"/>
</dbReference>
<accession>A0AAP1RGV0</accession>
<dbReference type="EMBL" id="WXXV01000021">
    <property type="protein sequence ID" value="MBE7696089.1"/>
    <property type="molecule type" value="Genomic_DNA"/>
</dbReference>
<sequence>MATNIVTKMESTSRTGKRRQVSKDECLLDLKSELPKIFKAFNRGVKKFNKVSSMFSPDSKVRFDASVLNTSIVESLQVEFSNDWKWGKYKRFILRLNDYIFLVKKLNNNNMPMNIKTKHVNTISNQLSLPMFDNEVYQDDPILFFGYKIDRMGEIVSPEVVYIDENQVKWIVAENDVIAIKTLFKPNTQNNTVKVSIKEQLVRRKASNE</sequence>
<comment type="caution">
    <text evidence="1">The sequence shown here is derived from an EMBL/GenBank/DDBJ whole genome shotgun (WGS) entry which is preliminary data.</text>
</comment>
<protein>
    <submittedName>
        <fullName evidence="1">Uncharacterized protein</fullName>
    </submittedName>
</protein>
<dbReference type="RefSeq" id="WP_101914181.1">
    <property type="nucleotide sequence ID" value="NZ_JAJHTL010000023.1"/>
</dbReference>
<gene>
    <name evidence="1" type="ORF">F7645_11730</name>
</gene>
<keyword evidence="2" id="KW-1185">Reference proteome</keyword>
<dbReference type="AlphaFoldDB" id="A0AAP1RGV0"/>